<dbReference type="NCBIfam" id="TIGR01493">
    <property type="entry name" value="HAD-SF-IA-v2"/>
    <property type="match status" value="1"/>
</dbReference>
<reference evidence="2 3" key="2">
    <citation type="submission" date="2024-06" db="EMBL/GenBank/DDBJ databases">
        <title>Thioclava kandeliae sp. nov. from a rhizosphere soil sample of Kandelia candel in a mangrove.</title>
        <authorList>
            <person name="Mu T."/>
        </authorList>
    </citation>
    <scope>NUCLEOTIDE SEQUENCE [LARGE SCALE GENOMIC DNA]</scope>
    <source>
        <strain evidence="2 3">CPCC 100088</strain>
    </source>
</reference>
<dbReference type="InterPro" id="IPR036412">
    <property type="entry name" value="HAD-like_sf"/>
</dbReference>
<dbReference type="RefSeq" id="WP_339114659.1">
    <property type="nucleotide sequence ID" value="NZ_JAYWLC010000003.1"/>
</dbReference>
<dbReference type="Pfam" id="PF00702">
    <property type="entry name" value="Hydrolase"/>
    <property type="match status" value="1"/>
</dbReference>
<dbReference type="InterPro" id="IPR023214">
    <property type="entry name" value="HAD_sf"/>
</dbReference>
<gene>
    <name evidence="2" type="ORF">VSX56_04785</name>
</gene>
<sequence>MDLTRFKLLTFDVVGTCIDFEKGVLDAIRELGGDAARGLSDDEIFKPYVQARDIHHGRTSEAFGDVYLHMAKVLGLETAHRNAELFQLRLLQLPAFPDAPEALGRMRARFRLCAMTNADRTAFSAYHWTLGLPFHDAITCDDAGVPKPDPRVFDYSRGRASVLGIKQDEILHVAQSQHHDIGVAKALGYKTCWIQRRFDQEGYGGSPDPAEYTEPDLHLHSLADLADAVDAAFAK</sequence>
<comment type="caution">
    <text evidence="2">The sequence shown here is derived from an EMBL/GenBank/DDBJ whole genome shotgun (WGS) entry which is preliminary data.</text>
</comment>
<evidence type="ECO:0000256" key="1">
    <source>
        <dbReference type="ARBA" id="ARBA00022801"/>
    </source>
</evidence>
<dbReference type="EMBL" id="JAYWLC010000003">
    <property type="protein sequence ID" value="MER5171085.1"/>
    <property type="molecule type" value="Genomic_DNA"/>
</dbReference>
<dbReference type="Proteomes" id="UP001438953">
    <property type="component" value="Unassembled WGS sequence"/>
</dbReference>
<dbReference type="SUPFAM" id="SSF56784">
    <property type="entry name" value="HAD-like"/>
    <property type="match status" value="1"/>
</dbReference>
<dbReference type="InterPro" id="IPR006439">
    <property type="entry name" value="HAD-SF_hydro_IA"/>
</dbReference>
<dbReference type="InterPro" id="IPR051540">
    <property type="entry name" value="S-2-haloacid_dehalogenase"/>
</dbReference>
<keyword evidence="3" id="KW-1185">Reference proteome</keyword>
<evidence type="ECO:0000313" key="3">
    <source>
        <dbReference type="Proteomes" id="UP001438953"/>
    </source>
</evidence>
<dbReference type="SFLD" id="SFLDS00003">
    <property type="entry name" value="Haloacid_Dehalogenase"/>
    <property type="match status" value="1"/>
</dbReference>
<dbReference type="PANTHER" id="PTHR43316">
    <property type="entry name" value="HYDROLASE, HALOACID DELAHOGENASE-RELATED"/>
    <property type="match status" value="1"/>
</dbReference>
<evidence type="ECO:0000313" key="2">
    <source>
        <dbReference type="EMBL" id="MER5171085.1"/>
    </source>
</evidence>
<reference evidence="2 3" key="1">
    <citation type="submission" date="2024-01" db="EMBL/GenBank/DDBJ databases">
        <authorList>
            <person name="Deng Y."/>
            <person name="Su J."/>
        </authorList>
    </citation>
    <scope>NUCLEOTIDE SEQUENCE [LARGE SCALE GENOMIC DNA]</scope>
    <source>
        <strain evidence="2 3">CPCC 100088</strain>
    </source>
</reference>
<name>A0ABV1SDU3_9RHOB</name>
<organism evidence="2 3">
    <name type="scientific">Thioclava kandeliae</name>
    <dbReference type="NCBI Taxonomy" id="3070818"/>
    <lineage>
        <taxon>Bacteria</taxon>
        <taxon>Pseudomonadati</taxon>
        <taxon>Pseudomonadota</taxon>
        <taxon>Alphaproteobacteria</taxon>
        <taxon>Rhodobacterales</taxon>
        <taxon>Paracoccaceae</taxon>
        <taxon>Thioclava</taxon>
    </lineage>
</organism>
<dbReference type="GO" id="GO:0016787">
    <property type="term" value="F:hydrolase activity"/>
    <property type="evidence" value="ECO:0007669"/>
    <property type="project" value="UniProtKB-KW"/>
</dbReference>
<protein>
    <submittedName>
        <fullName evidence="2">HAD-IA family hydrolase</fullName>
    </submittedName>
</protein>
<dbReference type="Gene3D" id="1.10.150.750">
    <property type="match status" value="1"/>
</dbReference>
<dbReference type="PANTHER" id="PTHR43316:SF3">
    <property type="entry name" value="HALOACID DEHALOGENASE, TYPE II (AFU_ORTHOLOGUE AFUA_2G07750)-RELATED"/>
    <property type="match status" value="1"/>
</dbReference>
<accession>A0ABV1SDU3</accession>
<dbReference type="Gene3D" id="3.40.50.1000">
    <property type="entry name" value="HAD superfamily/HAD-like"/>
    <property type="match status" value="1"/>
</dbReference>
<keyword evidence="1 2" id="KW-0378">Hydrolase</keyword>
<dbReference type="SFLD" id="SFLDG01129">
    <property type="entry name" value="C1.5:_HAD__Beta-PGM__Phosphata"/>
    <property type="match status" value="1"/>
</dbReference>
<proteinExistence type="predicted"/>